<protein>
    <recommendedName>
        <fullName evidence="3">Lipoprotein LpqS</fullName>
    </recommendedName>
</protein>
<dbReference type="Pfam" id="PF26327">
    <property type="entry name" value="LpqS"/>
    <property type="match status" value="1"/>
</dbReference>
<keyword evidence="2" id="KW-1185">Reference proteome</keyword>
<organism evidence="1 2">
    <name type="scientific">Nocardia cyriacigeorgica (strain GUH-2)</name>
    <dbReference type="NCBI Taxonomy" id="1127134"/>
    <lineage>
        <taxon>Bacteria</taxon>
        <taxon>Bacillati</taxon>
        <taxon>Actinomycetota</taxon>
        <taxon>Actinomycetes</taxon>
        <taxon>Mycobacteriales</taxon>
        <taxon>Nocardiaceae</taxon>
        <taxon>Nocardia</taxon>
    </lineage>
</organism>
<accession>H6R5G9</accession>
<sequence>MVVAFLFAIWSIAMSLPECHVFPAHAPALVHPHIESTDPGIASPEAVRALAIPHPHAADPDRHLPGDVVLATMPRSGAGLFDLLVLATLLTFACSLAAALVPGVRAPPSPGPLAPSGRELLTRFCIARN</sequence>
<dbReference type="EMBL" id="FO082843">
    <property type="protein sequence ID" value="CCF62100.1"/>
    <property type="molecule type" value="Genomic_DNA"/>
</dbReference>
<dbReference type="HOGENOM" id="CLU_1946545_0_0_11"/>
<dbReference type="Proteomes" id="UP000008190">
    <property type="component" value="Chromosome"/>
</dbReference>
<proteinExistence type="predicted"/>
<name>H6R5G9_NOCCG</name>
<evidence type="ECO:0008006" key="3">
    <source>
        <dbReference type="Google" id="ProtNLM"/>
    </source>
</evidence>
<evidence type="ECO:0000313" key="2">
    <source>
        <dbReference type="Proteomes" id="UP000008190"/>
    </source>
</evidence>
<gene>
    <name evidence="1" type="ordered locus">NOCYR_1302</name>
</gene>
<dbReference type="KEGG" id="ncy:NOCYR_1302"/>
<dbReference type="STRING" id="1127134.NOCYR_1302"/>
<reference evidence="1 2" key="1">
    <citation type="journal article" date="2012" name="J. Bacteriol.">
        <title>Genome sequence of the human- and animal-pathogenic strain Nocardia cyriacigeorgica GUH-2.</title>
        <authorList>
            <person name="Zoropogui A."/>
            <person name="Pujic P."/>
            <person name="Normand P."/>
            <person name="Barbe V."/>
            <person name="Beaman B."/>
            <person name="Beaman L."/>
            <person name="Boiron P."/>
            <person name="Colinon C."/>
            <person name="Deredjian A."/>
            <person name="Graindorge A."/>
            <person name="Mangenot S."/>
            <person name="Nazaret S."/>
            <person name="Neto M."/>
            <person name="Petit S."/>
            <person name="Roche D."/>
            <person name="Vallenet D."/>
            <person name="Rodriguez-Nava V."/>
            <person name="Richard Y."/>
            <person name="Cournoyer B."/>
            <person name="Blaha D."/>
        </authorList>
    </citation>
    <scope>NUCLEOTIDE SEQUENCE [LARGE SCALE GENOMIC DNA]</scope>
    <source>
        <strain evidence="1 2">GUH-2</strain>
    </source>
</reference>
<dbReference type="eggNOG" id="ENOG5032GK5">
    <property type="taxonomic scope" value="Bacteria"/>
</dbReference>
<dbReference type="AlphaFoldDB" id="H6R5G9"/>
<evidence type="ECO:0000313" key="1">
    <source>
        <dbReference type="EMBL" id="CCF62100.1"/>
    </source>
</evidence>
<dbReference type="InterPro" id="IPR058714">
    <property type="entry name" value="LpqS"/>
</dbReference>